<dbReference type="InterPro" id="IPR026961">
    <property type="entry name" value="PGG_dom"/>
</dbReference>
<reference evidence="4" key="1">
    <citation type="submission" date="2020-07" db="EMBL/GenBank/DDBJ databases">
        <title>Genome sequence and genetic diversity analysis of an under-domesticated orphan crop, white fonio (Digitaria exilis).</title>
        <authorList>
            <person name="Bennetzen J.L."/>
            <person name="Chen S."/>
            <person name="Ma X."/>
            <person name="Wang X."/>
            <person name="Yssel A.E.J."/>
            <person name="Chaluvadi S.R."/>
            <person name="Johnson M."/>
            <person name="Gangashetty P."/>
            <person name="Hamidou F."/>
            <person name="Sanogo M.D."/>
            <person name="Zwaenepoel A."/>
            <person name="Wallace J."/>
            <person name="Van De Peer Y."/>
            <person name="Van Deynze A."/>
        </authorList>
    </citation>
    <scope>NUCLEOTIDE SEQUENCE</scope>
    <source>
        <tissue evidence="4">Leaves</tissue>
    </source>
</reference>
<feature type="domain" description="PGG" evidence="3">
    <location>
        <begin position="168"/>
        <end position="271"/>
    </location>
</feature>
<comment type="caution">
    <text evidence="4">The sequence shown here is derived from an EMBL/GenBank/DDBJ whole genome shotgun (WGS) entry which is preliminary data.</text>
</comment>
<feature type="transmembrane region" description="Helical" evidence="2">
    <location>
        <begin position="591"/>
        <end position="612"/>
    </location>
</feature>
<dbReference type="GO" id="GO:0016020">
    <property type="term" value="C:membrane"/>
    <property type="evidence" value="ECO:0007669"/>
    <property type="project" value="TreeGrafter"/>
</dbReference>
<dbReference type="PANTHER" id="PTHR24177:SF432">
    <property type="entry name" value="OS06G0286146 PROTEIN"/>
    <property type="match status" value="1"/>
</dbReference>
<gene>
    <name evidence="4" type="ORF">HU200_029043</name>
</gene>
<evidence type="ECO:0000313" key="4">
    <source>
        <dbReference type="EMBL" id="KAF8711592.1"/>
    </source>
</evidence>
<sequence length="816" mass="90765">MDDAQPRSFLRLREGILLVAIQVVTMTYAAGLNPPGGVWADSKNDEHLITGNPILALTYHKRYNVFSSGNTAALMVSAMVVLLLLFVRGKSSRRLWFHIVLRSVLSLGMLALAVAYTAGASQHIFTTYASISVLFLFLYALWMFYLWLGSTLDFMNHVSENSESPRGLVSAIFVASMTYAAGLRPPGGFWLDTQDGHRAGDPALLVHYRRRFTAFFVGNTMAFFASLFITPVVMTSYDHRDHHIKELMEVVLIYSNYIAQYGLIIANASGSNMDMAYIAYVLLGGLAVIPAMVLIFVMTQSFIWRPISDKWRSISEKWFRKRANERPADGDLTSSHDATNIAADGDSTSPNHGDKEVKGMEPFFALMFTTISAAVTYQAGLNPPGGLWPDDLDSHKAGDPILLSKQPTRYRVFIYCNSVALVASLVAIIMSLTKRYQKRRSRALEGLLVLDIINLIGAYAAGCCRDVQSSVHVIALGGAIVVYVVFHMAFLMSPGEFREDDRQDVDWNRDLMLGILGATLTYQTGLNPPGGFWRRDGEFGHQAGEPVLLSTYPNRYRVFFYLNALCFMECIFLTIFSVNQYLYKAGIRCRALFICVLAVFFGLIGAYAAGSYRSLRPSIGIITLGAAEFILITSILFLVYKFGQQGTLVDEQENNQQGEQQQHDVLEYLVLIGSIGATVTNQAGFAPPRSFWPDDSNGHAAGNPVLRDKNPYLYRLYFFCNTTAFLASWFIMNSGPMVNVMDRGLEKMKEKQPLQCSPGSDGAARDRHPGCLRGWNNSFTYAVALVAPVLFIIFLIDRVVKLVGIIAEFMKKVSEE</sequence>
<feature type="transmembrane region" description="Helical" evidence="2">
    <location>
        <begin position="65"/>
        <end position="87"/>
    </location>
</feature>
<feature type="region of interest" description="Disordered" evidence="1">
    <location>
        <begin position="326"/>
        <end position="354"/>
    </location>
</feature>
<evidence type="ECO:0000256" key="2">
    <source>
        <dbReference type="SAM" id="Phobius"/>
    </source>
</evidence>
<feature type="transmembrane region" description="Helical" evidence="2">
    <location>
        <begin position="558"/>
        <end position="579"/>
    </location>
</feature>
<feature type="transmembrane region" description="Helical" evidence="2">
    <location>
        <begin position="412"/>
        <end position="432"/>
    </location>
</feature>
<dbReference type="PANTHER" id="PTHR24177">
    <property type="entry name" value="CASKIN"/>
    <property type="match status" value="1"/>
</dbReference>
<evidence type="ECO:0000313" key="5">
    <source>
        <dbReference type="Proteomes" id="UP000636709"/>
    </source>
</evidence>
<feature type="transmembrane region" description="Helical" evidence="2">
    <location>
        <begin position="247"/>
        <end position="265"/>
    </location>
</feature>
<dbReference type="EMBL" id="JACEFO010001748">
    <property type="protein sequence ID" value="KAF8711592.1"/>
    <property type="molecule type" value="Genomic_DNA"/>
</dbReference>
<protein>
    <recommendedName>
        <fullName evidence="3">PGG domain-containing protein</fullName>
    </recommendedName>
</protein>
<feature type="transmembrane region" description="Helical" evidence="2">
    <location>
        <begin position="99"/>
        <end position="119"/>
    </location>
</feature>
<proteinExistence type="predicted"/>
<keyword evidence="2" id="KW-0472">Membrane</keyword>
<evidence type="ECO:0000259" key="3">
    <source>
        <dbReference type="Pfam" id="PF13962"/>
    </source>
</evidence>
<dbReference type="Proteomes" id="UP000636709">
    <property type="component" value="Unassembled WGS sequence"/>
</dbReference>
<name>A0A835BUV9_9POAL</name>
<keyword evidence="2" id="KW-0812">Transmembrane</keyword>
<feature type="transmembrane region" description="Helical" evidence="2">
    <location>
        <begin position="277"/>
        <end position="304"/>
    </location>
</feature>
<feature type="transmembrane region" description="Helical" evidence="2">
    <location>
        <begin position="712"/>
        <end position="732"/>
    </location>
</feature>
<feature type="domain" description="PGG" evidence="3">
    <location>
        <begin position="366"/>
        <end position="465"/>
    </location>
</feature>
<organism evidence="4 5">
    <name type="scientific">Digitaria exilis</name>
    <dbReference type="NCBI Taxonomy" id="1010633"/>
    <lineage>
        <taxon>Eukaryota</taxon>
        <taxon>Viridiplantae</taxon>
        <taxon>Streptophyta</taxon>
        <taxon>Embryophyta</taxon>
        <taxon>Tracheophyta</taxon>
        <taxon>Spermatophyta</taxon>
        <taxon>Magnoliopsida</taxon>
        <taxon>Liliopsida</taxon>
        <taxon>Poales</taxon>
        <taxon>Poaceae</taxon>
        <taxon>PACMAD clade</taxon>
        <taxon>Panicoideae</taxon>
        <taxon>Panicodae</taxon>
        <taxon>Paniceae</taxon>
        <taxon>Anthephorinae</taxon>
        <taxon>Digitaria</taxon>
    </lineage>
</organism>
<feature type="transmembrane region" description="Helical" evidence="2">
    <location>
        <begin position="212"/>
        <end position="235"/>
    </location>
</feature>
<keyword evidence="5" id="KW-1185">Reference proteome</keyword>
<dbReference type="Pfam" id="PF13962">
    <property type="entry name" value="PGG"/>
    <property type="match status" value="5"/>
</dbReference>
<dbReference type="OrthoDB" id="680066at2759"/>
<feature type="transmembrane region" description="Helical" evidence="2">
    <location>
        <begin position="12"/>
        <end position="31"/>
    </location>
</feature>
<dbReference type="AlphaFoldDB" id="A0A835BUV9"/>
<evidence type="ECO:0000256" key="1">
    <source>
        <dbReference type="SAM" id="MobiDB-lite"/>
    </source>
</evidence>
<feature type="transmembrane region" description="Helical" evidence="2">
    <location>
        <begin position="473"/>
        <end position="495"/>
    </location>
</feature>
<feature type="transmembrane region" description="Helical" evidence="2">
    <location>
        <begin position="125"/>
        <end position="147"/>
    </location>
</feature>
<feature type="transmembrane region" description="Helical" evidence="2">
    <location>
        <begin position="778"/>
        <end position="796"/>
    </location>
</feature>
<feature type="domain" description="PGG" evidence="3">
    <location>
        <begin position="511"/>
        <end position="613"/>
    </location>
</feature>
<feature type="domain" description="PGG" evidence="3">
    <location>
        <begin position="663"/>
        <end position="731"/>
    </location>
</feature>
<keyword evidence="2" id="KW-1133">Transmembrane helix</keyword>
<accession>A0A835BUV9</accession>
<feature type="domain" description="PGG" evidence="3">
    <location>
        <begin position="13"/>
        <end position="121"/>
    </location>
</feature>
<feature type="transmembrane region" description="Helical" evidence="2">
    <location>
        <begin position="618"/>
        <end position="640"/>
    </location>
</feature>